<dbReference type="InterPro" id="IPR023631">
    <property type="entry name" value="Amidase_dom"/>
</dbReference>
<dbReference type="HOGENOM" id="CLU_020129_2_1_1"/>
<dbReference type="Pfam" id="PF01425">
    <property type="entry name" value="Amidase"/>
    <property type="match status" value="1"/>
</dbReference>
<evidence type="ECO:0000313" key="3">
    <source>
        <dbReference type="Proteomes" id="UP000031192"/>
    </source>
</evidence>
<organism evidence="2 3">
    <name type="scientific">Metarhizium guizhouense (strain ARSEF 977)</name>
    <dbReference type="NCBI Taxonomy" id="1276136"/>
    <lineage>
        <taxon>Eukaryota</taxon>
        <taxon>Fungi</taxon>
        <taxon>Dikarya</taxon>
        <taxon>Ascomycota</taxon>
        <taxon>Pezizomycotina</taxon>
        <taxon>Sordariomycetes</taxon>
        <taxon>Hypocreomycetidae</taxon>
        <taxon>Hypocreales</taxon>
        <taxon>Clavicipitaceae</taxon>
        <taxon>Metarhizium</taxon>
    </lineage>
</organism>
<dbReference type="Gene3D" id="3.90.1300.10">
    <property type="entry name" value="Amidase signature (AS) domain"/>
    <property type="match status" value="1"/>
</dbReference>
<proteinExistence type="predicted"/>
<dbReference type="EMBL" id="AZNH01000037">
    <property type="protein sequence ID" value="KID84855.1"/>
    <property type="molecule type" value="Genomic_DNA"/>
</dbReference>
<keyword evidence="3" id="KW-1185">Reference proteome</keyword>
<reference evidence="2 3" key="1">
    <citation type="journal article" date="2014" name="Proc. Natl. Acad. Sci. U.S.A.">
        <title>Trajectory and genomic determinants of fungal-pathogen speciation and host adaptation.</title>
        <authorList>
            <person name="Hu X."/>
            <person name="Xiao G."/>
            <person name="Zheng P."/>
            <person name="Shang Y."/>
            <person name="Su Y."/>
            <person name="Zhang X."/>
            <person name="Liu X."/>
            <person name="Zhan S."/>
            <person name="St Leger R.J."/>
            <person name="Wang C."/>
        </authorList>
    </citation>
    <scope>NUCLEOTIDE SEQUENCE [LARGE SCALE GENOMIC DNA]</scope>
    <source>
        <strain evidence="2 3">ARSEF 977</strain>
    </source>
</reference>
<dbReference type="AlphaFoldDB" id="A0A0B4GD56"/>
<dbReference type="OrthoDB" id="5423360at2759"/>
<dbReference type="PANTHER" id="PTHR46310:SF7">
    <property type="entry name" value="AMIDASE 1"/>
    <property type="match status" value="1"/>
</dbReference>
<dbReference type="PANTHER" id="PTHR46310">
    <property type="entry name" value="AMIDASE 1"/>
    <property type="match status" value="1"/>
</dbReference>
<dbReference type="InterPro" id="IPR036928">
    <property type="entry name" value="AS_sf"/>
</dbReference>
<accession>A0A0B4GD56</accession>
<feature type="domain" description="Amidase" evidence="1">
    <location>
        <begin position="213"/>
        <end position="365"/>
    </location>
</feature>
<evidence type="ECO:0000259" key="1">
    <source>
        <dbReference type="Pfam" id="PF01425"/>
    </source>
</evidence>
<name>A0A0B4GD56_METGA</name>
<sequence length="629" mass="69285">MVLGSSRLIGKDATNTTTAASSTAASKSTTIFEAGGARYIAIDDFTFTPSVDIPLEPSLVTVVGNRKDIPLNKGWLSAHLDRLDKCDVFDRKLFLAGIIVTTPCHGQTIPSDCREYLKEFGNQWADIKIEKEGSPALAPGPYLYDNKVLQSVCRLYDDEQGAFLSTIKPNLGPSALTKIQQLQVAGVSYGCLAIAVPSRAPTSATNSPPQLRIAVKDCYFLEGMKTSLCNHAYYEMSEPAPFTAQVVQALVKDGAHVLGLTKLSSMVAREEPMDAVDYPTAFNPRGDGYQSPAGSSSGSAAAVAAYDWLDCALGTDTSGSGRRPAMANGVWQFRPPHDSISLSGLCKTYAKFDTPCVFARSFDILERVITTWIPPPPMALSKPQSRPYHLIYSDDYMSVANTDQMKIIDAFIKDAEDMLPATVTQFSIRDSWKQSHPPDACDDIEEYLDDVIRKTYYHQFYHSTDEFRKLYSGKHQGRPPYVIPFVQRRWAQGATVSTAQHEEATRRLLVYRAWLHEQVFGDNNIETFMVLPVANAKPVYRDEVLPSPEKQSALDQLFISPILGAPDIVIPIGEIPYHSKISQQTEFLAVVANLVGAPKRDFELLQAVETILEKSGRAKVVATGTRIFS</sequence>
<gene>
    <name evidence="2" type="ORF">MGU_08005</name>
</gene>
<evidence type="ECO:0000313" key="2">
    <source>
        <dbReference type="EMBL" id="KID84855.1"/>
    </source>
</evidence>
<comment type="caution">
    <text evidence="2">The sequence shown here is derived from an EMBL/GenBank/DDBJ whole genome shotgun (WGS) entry which is preliminary data.</text>
</comment>
<dbReference type="Proteomes" id="UP000031192">
    <property type="component" value="Unassembled WGS sequence"/>
</dbReference>
<protein>
    <submittedName>
        <fullName evidence="2">Amidase signature domain protein</fullName>
    </submittedName>
</protein>
<dbReference type="SUPFAM" id="SSF75304">
    <property type="entry name" value="Amidase signature (AS) enzymes"/>
    <property type="match status" value="1"/>
</dbReference>